<proteinExistence type="predicted"/>
<dbReference type="EMBL" id="CM047587">
    <property type="protein sequence ID" value="KAI9907961.1"/>
    <property type="molecule type" value="Genomic_DNA"/>
</dbReference>
<reference evidence="1 2" key="1">
    <citation type="journal article" date="2022" name="bioRxiv">
        <title>The genome of the oomycete Peronosclerospora sorghi, a cosmopolitan pathogen of maize and sorghum, is inflated with dispersed pseudogenes.</title>
        <authorList>
            <person name="Fletcher K."/>
            <person name="Martin F."/>
            <person name="Isakeit T."/>
            <person name="Cavanaugh K."/>
            <person name="Magill C."/>
            <person name="Michelmore R."/>
        </authorList>
    </citation>
    <scope>NUCLEOTIDE SEQUENCE [LARGE SCALE GENOMIC DNA]</scope>
    <source>
        <strain evidence="1">P6</strain>
    </source>
</reference>
<evidence type="ECO:0000313" key="2">
    <source>
        <dbReference type="Proteomes" id="UP001163321"/>
    </source>
</evidence>
<sequence length="714" mass="80947">MKAVARQSMGIGWKSRAFSRLLTRDVPTQAVGTIVDDVAKDGTEKHHFQQHRAIIRRDKKMNVTSQPSVFSKESTIPEAKQPFRKQIKRKWWAKMDRASFFKLLTAQMSSNKVSAVLRKYFDEFPILNSDWNWSDQELVMIVCALMKMNRSEIALEVLQNQIRNLDLDILNRISAASARLGNAQVAEGVLEIVKYFKMQPNVVTFTSVIHACARGARIDIPMALDYFEDMISAGVEPNARTYGAVILAYARLGCWTDVQELVNSISYRDDAHKMVVFTCAIISCSRNRQHCYASRLFELLLEDGVFPGHNVCNAALSCYARTSDLTKLRRTFELIERYATPTTYSFNCLISAFGNASQMDEALNVFKKMQDDDAVTPDIVTFNSLLCGAVRSRKVDMFPYILSLMDDAGVMWDPYTLTILLQGCALEGDTKMAEVYWSEATDSDQSSAINHRVTLDRSHFETLMNTYFMAKDYKAVVELWTKNKVCRRRAKSSKALNFLIRACEGLKDDKMAMKILAEFAERGQPLSIITHNHMLEVFLAANKFAEALAYLHEMIDEHSVSTFSFTALLKYLAKHDRHADVLAVFKLFLETQNDASKRHNSLLHYPTDAIYVLTMRSAVKLKDHEAVLSIYRDLPTTMSAAVRTQLLVLAISSCEREGDWSAAVTMYDEMTGRIHGDINVELYKQIVRIVASAGECDRALDVGGGQWYRENRAT</sequence>
<protein>
    <submittedName>
        <fullName evidence="1">Uncharacterized protein</fullName>
    </submittedName>
</protein>
<gene>
    <name evidence="1" type="ORF">PsorP6_004748</name>
</gene>
<organism evidence="1 2">
    <name type="scientific">Peronosclerospora sorghi</name>
    <dbReference type="NCBI Taxonomy" id="230839"/>
    <lineage>
        <taxon>Eukaryota</taxon>
        <taxon>Sar</taxon>
        <taxon>Stramenopiles</taxon>
        <taxon>Oomycota</taxon>
        <taxon>Peronosporomycetes</taxon>
        <taxon>Peronosporales</taxon>
        <taxon>Peronosporaceae</taxon>
        <taxon>Peronosclerospora</taxon>
    </lineage>
</organism>
<dbReference type="Proteomes" id="UP001163321">
    <property type="component" value="Chromosome 8"/>
</dbReference>
<name>A0ACC0VPG3_9STRA</name>
<evidence type="ECO:0000313" key="1">
    <source>
        <dbReference type="EMBL" id="KAI9907961.1"/>
    </source>
</evidence>
<keyword evidence="2" id="KW-1185">Reference proteome</keyword>
<comment type="caution">
    <text evidence="1">The sequence shown here is derived from an EMBL/GenBank/DDBJ whole genome shotgun (WGS) entry which is preliminary data.</text>
</comment>
<accession>A0ACC0VPG3</accession>